<protein>
    <recommendedName>
        <fullName evidence="9 10">General transcription factor IIH subunit 4</fullName>
    </recommendedName>
</protein>
<dbReference type="GO" id="GO:0005675">
    <property type="term" value="C:transcription factor TFIIH holo complex"/>
    <property type="evidence" value="ECO:0007669"/>
    <property type="project" value="TreeGrafter"/>
</dbReference>
<dbReference type="GO" id="GO:0000439">
    <property type="term" value="C:transcription factor TFIIH core complex"/>
    <property type="evidence" value="ECO:0007669"/>
    <property type="project" value="InterPro"/>
</dbReference>
<keyword evidence="3 10" id="KW-0227">DNA damage</keyword>
<dbReference type="InterPro" id="IPR040662">
    <property type="entry name" value="Tfb2_C"/>
</dbReference>
<dbReference type="AlphaFoldDB" id="A0A5S6R5P7"/>
<dbReference type="PANTHER" id="PTHR13152">
    <property type="entry name" value="TFIIH, POLYPEPTIDE 4"/>
    <property type="match status" value="1"/>
</dbReference>
<accession>A0A5S6R5P7</accession>
<comment type="function">
    <text evidence="10">Component of the general transcription and DNA repair factor IIH (TFIIH) core complex which is involved in general and transcription-coupled nucleotide excision repair (NER) of damaged DNA.</text>
</comment>
<proteinExistence type="inferred from homology"/>
<dbReference type="GO" id="GO:0006289">
    <property type="term" value="P:nucleotide-excision repair"/>
    <property type="evidence" value="ECO:0007669"/>
    <property type="project" value="InterPro"/>
</dbReference>
<dbReference type="Gene3D" id="3.30.70.2610">
    <property type="match status" value="1"/>
</dbReference>
<comment type="similarity">
    <text evidence="2 10">Belongs to the TFB2 family.</text>
</comment>
<comment type="subcellular location">
    <subcellularLocation>
        <location evidence="1 10">Nucleus</location>
    </subcellularLocation>
</comment>
<dbReference type="Pfam" id="PF03849">
    <property type="entry name" value="Tfb2"/>
    <property type="match status" value="1"/>
</dbReference>
<dbReference type="NCBIfam" id="TIGR00625">
    <property type="entry name" value="tfb2"/>
    <property type="match status" value="1"/>
</dbReference>
<evidence type="ECO:0000256" key="7">
    <source>
        <dbReference type="ARBA" id="ARBA00023242"/>
    </source>
</evidence>
<reference evidence="12" key="1">
    <citation type="submission" date="2014-03" db="EMBL/GenBank/DDBJ databases">
        <title>The whipworm genome and dual-species transcriptomics of an intimate host-pathogen interaction.</title>
        <authorList>
            <person name="Foth B.J."/>
            <person name="Tsai I.J."/>
            <person name="Reid A.J."/>
            <person name="Bancroft A.J."/>
            <person name="Nichol S."/>
            <person name="Tracey A."/>
            <person name="Holroyd N."/>
            <person name="Cotton J.A."/>
            <person name="Stanley E.J."/>
            <person name="Zarowiecki M."/>
            <person name="Liu J.Z."/>
            <person name="Huckvale T."/>
            <person name="Cooper P.J."/>
            <person name="Grencis R.K."/>
            <person name="Berriman M."/>
        </authorList>
    </citation>
    <scope>NUCLEOTIDE SEQUENCE [LARGE SCALE GENOMIC DNA]</scope>
    <source>
        <strain evidence="12">Edinburgh</strain>
    </source>
</reference>
<dbReference type="WBParaSite" id="TMUE_0000000621.1">
    <property type="protein sequence ID" value="TMUE_0000000621.1"/>
    <property type="gene ID" value="WBGene00296561"/>
</dbReference>
<dbReference type="GO" id="GO:0001671">
    <property type="term" value="F:ATPase activator activity"/>
    <property type="evidence" value="ECO:0007669"/>
    <property type="project" value="InterPro"/>
</dbReference>
<dbReference type="STRING" id="70415.A0A5S6R5P7"/>
<sequence>MDAASSHGDQFLEFLRRLPKAVHCKLFESPIACLALLRFLSPLAQQVSIRLVLVGRAVPVSLLQQWCLPDQRQALDRTVETLSQLHILEEISSAHANSAAGFVISLSKYFAQNLKLAIFSGQSGTLKKAEVEAKHQKSESELKSYAMERWESVLNYMALPSSASEKSVSTETRQTLHECGLIKTTAGTCELTSDGFQFLLMNIEKQIWTYLLHYITVIDKKGVPIHNALMIILYACVCGVNNPYCTDTFTEADLNFIQHLREVGLVYLRKRKSGWFYYTPLLARIAGCSRTGDSASKKPGFLVVETNFRVYCYTDSILDLAIVSTFCELLYRFPNLIVAILTRESVRHAFKVNISAEQIIQYLNTNAHRNMLKRRPVIPSTITDQLKLWELEHDRFTFENGVLYSGFLSDADYAVVRDYAKEMGVALWVSDPNRLLIVTAEGHEPTKQFWKRQKQSGAT</sequence>
<comment type="subunit">
    <text evidence="8">Component of the 7-subunit TFIIH core complex composed of XPB/ERCC3, XPD/ERCC2, GTF2H1, GTF2H2, GTF2H3, GTF2H4 and GTF2H5, which is active in NER. The core complex associates with the 3-subunit CDK-activating kinase (CAK) module composed of CCNH/cyclin H, CDK7 and MNAT1 to form the 10-subunit holoenzyme (holo-TFIIH) active in transcription. Part of TBP-based Pol II pre-initiation complex (PIC), in which Pol II core assembles with general transcription factors and other specific initiation factors including GTF2E1, GTF2E2, GTF2F1, GTF2F2, TCEA1, ERCC2, ERCC3, GTF2H2, GTF2H3, GTF2H4, GTF2H5, GTF2A1, GTF2A2, GTF2B and TBP; this large multi-subunit PIC complex mediates DNA unwinding and targets Pol II core to the transcription start site where the first phosphodiester bond forms.</text>
</comment>
<dbReference type="PANTHER" id="PTHR13152:SF0">
    <property type="entry name" value="GENERAL TRANSCRIPTION FACTOR IIH SUBUNIT 4"/>
    <property type="match status" value="1"/>
</dbReference>
<evidence type="ECO:0000256" key="5">
    <source>
        <dbReference type="ARBA" id="ARBA00023163"/>
    </source>
</evidence>
<evidence type="ECO:0000256" key="4">
    <source>
        <dbReference type="ARBA" id="ARBA00023015"/>
    </source>
</evidence>
<feature type="domain" description="Transcription factor Tfb2 C-terminal" evidence="11">
    <location>
        <begin position="384"/>
        <end position="451"/>
    </location>
</feature>
<evidence type="ECO:0000259" key="11">
    <source>
        <dbReference type="Pfam" id="PF18307"/>
    </source>
</evidence>
<evidence type="ECO:0000256" key="8">
    <source>
        <dbReference type="ARBA" id="ARBA00064576"/>
    </source>
</evidence>
<name>A0A5S6R5P7_TRIMR</name>
<reference evidence="13 14" key="2">
    <citation type="submission" date="2019-12" db="UniProtKB">
        <authorList>
            <consortium name="WormBaseParasite"/>
        </authorList>
    </citation>
    <scope>IDENTIFICATION</scope>
</reference>
<keyword evidence="7 10" id="KW-0539">Nucleus</keyword>
<evidence type="ECO:0000256" key="2">
    <source>
        <dbReference type="ARBA" id="ARBA00007132"/>
    </source>
</evidence>
<dbReference type="WBParaSite" id="TMUE_3000014845.1">
    <property type="protein sequence ID" value="TMUE_3000014845.1"/>
    <property type="gene ID" value="WBGene00292494"/>
</dbReference>
<evidence type="ECO:0000256" key="10">
    <source>
        <dbReference type="RuleBase" id="RU364024"/>
    </source>
</evidence>
<evidence type="ECO:0000256" key="9">
    <source>
        <dbReference type="ARBA" id="ARBA00070130"/>
    </source>
</evidence>
<evidence type="ECO:0000313" key="13">
    <source>
        <dbReference type="WBParaSite" id="TMUE_0000000621.1"/>
    </source>
</evidence>
<keyword evidence="5 10" id="KW-0804">Transcription</keyword>
<dbReference type="GO" id="GO:0003690">
    <property type="term" value="F:double-stranded DNA binding"/>
    <property type="evidence" value="ECO:0007669"/>
    <property type="project" value="TreeGrafter"/>
</dbReference>
<evidence type="ECO:0000313" key="14">
    <source>
        <dbReference type="WBParaSite" id="TMUE_3000014845.1"/>
    </source>
</evidence>
<evidence type="ECO:0000256" key="6">
    <source>
        <dbReference type="ARBA" id="ARBA00023204"/>
    </source>
</evidence>
<evidence type="ECO:0000313" key="12">
    <source>
        <dbReference type="Proteomes" id="UP000046395"/>
    </source>
</evidence>
<evidence type="ECO:0000256" key="1">
    <source>
        <dbReference type="ARBA" id="ARBA00004123"/>
    </source>
</evidence>
<evidence type="ECO:0000256" key="3">
    <source>
        <dbReference type="ARBA" id="ARBA00022763"/>
    </source>
</evidence>
<dbReference type="Pfam" id="PF18307">
    <property type="entry name" value="Tfb2_C"/>
    <property type="match status" value="1"/>
</dbReference>
<dbReference type="Proteomes" id="UP000046395">
    <property type="component" value="Unassembled WGS sequence"/>
</dbReference>
<dbReference type="InterPro" id="IPR004598">
    <property type="entry name" value="TFIIH_p52/Tfb2"/>
</dbReference>
<keyword evidence="12" id="KW-1185">Reference proteome</keyword>
<dbReference type="FunFam" id="3.30.70.2610:FF:000001">
    <property type="entry name" value="General transcription factor IIH subunit 4"/>
    <property type="match status" value="1"/>
</dbReference>
<organism evidence="12 14">
    <name type="scientific">Trichuris muris</name>
    <name type="common">Mouse whipworm</name>
    <dbReference type="NCBI Taxonomy" id="70415"/>
    <lineage>
        <taxon>Eukaryota</taxon>
        <taxon>Metazoa</taxon>
        <taxon>Ecdysozoa</taxon>
        <taxon>Nematoda</taxon>
        <taxon>Enoplea</taxon>
        <taxon>Dorylaimia</taxon>
        <taxon>Trichinellida</taxon>
        <taxon>Trichuridae</taxon>
        <taxon>Trichuris</taxon>
    </lineage>
</organism>
<dbReference type="GO" id="GO:0006366">
    <property type="term" value="P:transcription by RNA polymerase II"/>
    <property type="evidence" value="ECO:0007669"/>
    <property type="project" value="UniProtKB-ARBA"/>
</dbReference>
<keyword evidence="6 10" id="KW-0234">DNA repair</keyword>
<keyword evidence="4 10" id="KW-0805">Transcription regulation</keyword>